<evidence type="ECO:0000256" key="1">
    <source>
        <dbReference type="SAM" id="MobiDB-lite"/>
    </source>
</evidence>
<feature type="compositionally biased region" description="Polar residues" evidence="1">
    <location>
        <begin position="93"/>
        <end position="103"/>
    </location>
</feature>
<feature type="region of interest" description="Disordered" evidence="1">
    <location>
        <begin position="93"/>
        <end position="113"/>
    </location>
</feature>
<keyword evidence="3" id="KW-1185">Reference proteome</keyword>
<evidence type="ECO:0000313" key="2">
    <source>
        <dbReference type="EMBL" id="KAK1690378.1"/>
    </source>
</evidence>
<sequence>MVGQITYTEEEIIFILQRSLAKEKKQQDTLREYQERFSKPLTMAQLRYVRAKYGHDPEFGTAMINGQVPDNGGNRKTAVPSQWQEAMAMPIQSPNDQSDQAFTPPTDEDASASEHHMLQILASHVHDSPAEIPENLALSSEKVQQQNDVSQNEVSEDEQARIDAEEYAAAHEKILQMFQMNPDRPYGEQPVQQHYEQMLYTSAVQKRKRDEFEEGSECLVSDSSASVDEVLQESIPKRLMTQLQETSSQKELIRYPSPTPNNNVSQTTGHDEQTLSLLDAVIPEVSSTPENLDMGAYHVQAERDLSVSPLTKLLNSIDNDYPHEPTTDSSFFTQLDLQMDPSGYSAAHFDKAVIQEPNTPAVPTWAGTNSMMLSASPNLNFSQSTSYAPWQALYNEAESNFWGTQTQSDTWQGATGYDTAPGFDFDPLVPPYPQTSAPFAYAEIMASAGGTYEGSEAFNPMQQQTEGQNIASFSGDFSNIDWNSMNNSGWEELYLPSAEPQGHDDYSQQSFGPLE</sequence>
<gene>
    <name evidence="2" type="ORF">BDP55DRAFT_765107</name>
</gene>
<feature type="region of interest" description="Disordered" evidence="1">
    <location>
        <begin position="246"/>
        <end position="271"/>
    </location>
</feature>
<comment type="caution">
    <text evidence="2">The sequence shown here is derived from an EMBL/GenBank/DDBJ whole genome shotgun (WGS) entry which is preliminary data.</text>
</comment>
<organism evidence="2 3">
    <name type="scientific">Colletotrichum godetiae</name>
    <dbReference type="NCBI Taxonomy" id="1209918"/>
    <lineage>
        <taxon>Eukaryota</taxon>
        <taxon>Fungi</taxon>
        <taxon>Dikarya</taxon>
        <taxon>Ascomycota</taxon>
        <taxon>Pezizomycotina</taxon>
        <taxon>Sordariomycetes</taxon>
        <taxon>Hypocreomycetidae</taxon>
        <taxon>Glomerellales</taxon>
        <taxon>Glomerellaceae</taxon>
        <taxon>Colletotrichum</taxon>
        <taxon>Colletotrichum acutatum species complex</taxon>
    </lineage>
</organism>
<dbReference type="Proteomes" id="UP001224890">
    <property type="component" value="Unassembled WGS sequence"/>
</dbReference>
<evidence type="ECO:0000313" key="3">
    <source>
        <dbReference type="Proteomes" id="UP001224890"/>
    </source>
</evidence>
<proteinExistence type="predicted"/>
<dbReference type="EMBL" id="JAHMHR010000006">
    <property type="protein sequence ID" value="KAK1690378.1"/>
    <property type="molecule type" value="Genomic_DNA"/>
</dbReference>
<dbReference type="RefSeq" id="XP_060434073.1">
    <property type="nucleotide sequence ID" value="XM_060580932.1"/>
</dbReference>
<reference evidence="2" key="1">
    <citation type="submission" date="2021-06" db="EMBL/GenBank/DDBJ databases">
        <title>Comparative genomics, transcriptomics and evolutionary studies reveal genomic signatures of adaptation to plant cell wall in hemibiotrophic fungi.</title>
        <authorList>
            <consortium name="DOE Joint Genome Institute"/>
            <person name="Baroncelli R."/>
            <person name="Diaz J.F."/>
            <person name="Benocci T."/>
            <person name="Peng M."/>
            <person name="Battaglia E."/>
            <person name="Haridas S."/>
            <person name="Andreopoulos W."/>
            <person name="Labutti K."/>
            <person name="Pangilinan J."/>
            <person name="Floch G.L."/>
            <person name="Makela M.R."/>
            <person name="Henrissat B."/>
            <person name="Grigoriev I.V."/>
            <person name="Crouch J.A."/>
            <person name="De Vries R.P."/>
            <person name="Sukno S.A."/>
            <person name="Thon M.R."/>
        </authorList>
    </citation>
    <scope>NUCLEOTIDE SEQUENCE</scope>
    <source>
        <strain evidence="2">CBS 193.32</strain>
    </source>
</reference>
<accession>A0AAJ0AU32</accession>
<dbReference type="GeneID" id="85465458"/>
<protein>
    <submittedName>
        <fullName evidence="2">Uncharacterized protein</fullName>
    </submittedName>
</protein>
<feature type="region of interest" description="Disordered" evidence="1">
    <location>
        <begin position="496"/>
        <end position="515"/>
    </location>
</feature>
<dbReference type="AlphaFoldDB" id="A0AAJ0AU32"/>
<name>A0AAJ0AU32_9PEZI</name>